<evidence type="ECO:0000256" key="1">
    <source>
        <dbReference type="ARBA" id="ARBA00006484"/>
    </source>
</evidence>
<protein>
    <submittedName>
        <fullName evidence="4">Dehydrogenase reductase SDR family member 4-like</fullName>
    </submittedName>
</protein>
<dbReference type="FunFam" id="3.40.50.720:FF:000084">
    <property type="entry name" value="Short-chain dehydrogenase reductase"/>
    <property type="match status" value="1"/>
</dbReference>
<proteinExistence type="inferred from homology"/>
<evidence type="ECO:0000313" key="5">
    <source>
        <dbReference type="Proteomes" id="UP001295444"/>
    </source>
</evidence>
<evidence type="ECO:0000256" key="2">
    <source>
        <dbReference type="ARBA" id="ARBA00023002"/>
    </source>
</evidence>
<keyword evidence="5" id="KW-1185">Reference proteome</keyword>
<gene>
    <name evidence="4" type="ORF">PECUL_23A035744</name>
</gene>
<dbReference type="Gene3D" id="3.40.50.720">
    <property type="entry name" value="NAD(P)-binding Rossmann-like Domain"/>
    <property type="match status" value="1"/>
</dbReference>
<dbReference type="NCBIfam" id="NF005559">
    <property type="entry name" value="PRK07231.1"/>
    <property type="match status" value="1"/>
</dbReference>
<organism evidence="4 5">
    <name type="scientific">Pelobates cultripes</name>
    <name type="common">Western spadefoot toad</name>
    <dbReference type="NCBI Taxonomy" id="61616"/>
    <lineage>
        <taxon>Eukaryota</taxon>
        <taxon>Metazoa</taxon>
        <taxon>Chordata</taxon>
        <taxon>Craniata</taxon>
        <taxon>Vertebrata</taxon>
        <taxon>Euteleostomi</taxon>
        <taxon>Amphibia</taxon>
        <taxon>Batrachia</taxon>
        <taxon>Anura</taxon>
        <taxon>Pelobatoidea</taxon>
        <taxon>Pelobatidae</taxon>
        <taxon>Pelobates</taxon>
    </lineage>
</organism>
<dbReference type="InterPro" id="IPR020904">
    <property type="entry name" value="Sc_DH/Rdtase_CS"/>
</dbReference>
<dbReference type="PRINTS" id="PR00080">
    <property type="entry name" value="SDRFAMILY"/>
</dbReference>
<dbReference type="GO" id="GO:0004090">
    <property type="term" value="F:carbonyl reductase (NADPH) activity"/>
    <property type="evidence" value="ECO:0007669"/>
    <property type="project" value="TreeGrafter"/>
</dbReference>
<comment type="similarity">
    <text evidence="1 3">Belongs to the short-chain dehydrogenases/reductases (SDR) family.</text>
</comment>
<dbReference type="InterPro" id="IPR036291">
    <property type="entry name" value="NAD(P)-bd_dom_sf"/>
</dbReference>
<dbReference type="InterPro" id="IPR002347">
    <property type="entry name" value="SDR_fam"/>
</dbReference>
<dbReference type="PANTHER" id="PTHR43943">
    <property type="entry name" value="DEHYDROGENASE/REDUCTASE (SDR FAMILY) MEMBER 4"/>
    <property type="match status" value="1"/>
</dbReference>
<reference evidence="4" key="1">
    <citation type="submission" date="2022-03" db="EMBL/GenBank/DDBJ databases">
        <authorList>
            <person name="Alioto T."/>
            <person name="Alioto T."/>
            <person name="Gomez Garrido J."/>
        </authorList>
    </citation>
    <scope>NUCLEOTIDE SEQUENCE</scope>
</reference>
<dbReference type="EMBL" id="OW240916">
    <property type="protein sequence ID" value="CAH2294474.1"/>
    <property type="molecule type" value="Genomic_DNA"/>
</dbReference>
<dbReference type="PANTHER" id="PTHR43943:SF2">
    <property type="entry name" value="DEHYDROGENASE_REDUCTASE 4"/>
    <property type="match status" value="1"/>
</dbReference>
<dbReference type="AlphaFoldDB" id="A0AAD1S978"/>
<dbReference type="PROSITE" id="PS00061">
    <property type="entry name" value="ADH_SHORT"/>
    <property type="match status" value="1"/>
</dbReference>
<dbReference type="Proteomes" id="UP001295444">
    <property type="component" value="Chromosome 05"/>
</dbReference>
<sequence>MADTKCFSDQPGPSVGRLHRLHPIAQQATTPSVNLESVVPTTHTGRPHKEKGAHLYTEIRLGAVSAYCLHGEPRAWLFRDTGCFWTVNNHKHYVKNKAKVEGHSTGLQVTVLMHRLPLLRGLLSLPSPVTGSCRMQSLGSQQPLKRLQGKVALVTASTEGIGLAVVRKLAEDGASVMLSSRRQQNVERAVKELQQQGLDVEGTVCHVGKKEDRERLVETAVRRYGGIDILVSNAAVNPFAGNILDSTEEVWDKILDVNVKATFLLVKLVVPKMQERGGGSIVIVSSVAGYTPFPSLGPYSVSKTALLGLTKALAPELLPLNIRVNGLAPGLIRTKFSSALWKDESMASMVKSVVGVNKELQADYEPRKRAEQLKQWRIGEPEECAGAVSFLCSSDASYITGETIVVAGGTQCRL</sequence>
<dbReference type="SUPFAM" id="SSF51735">
    <property type="entry name" value="NAD(P)-binding Rossmann-fold domains"/>
    <property type="match status" value="1"/>
</dbReference>
<evidence type="ECO:0000256" key="3">
    <source>
        <dbReference type="RuleBase" id="RU000363"/>
    </source>
</evidence>
<keyword evidence="2" id="KW-0560">Oxidoreductase</keyword>
<accession>A0AAD1S978</accession>
<name>A0AAD1S978_PELCU</name>
<dbReference type="Pfam" id="PF00106">
    <property type="entry name" value="adh_short"/>
    <property type="match status" value="1"/>
</dbReference>
<evidence type="ECO:0000313" key="4">
    <source>
        <dbReference type="EMBL" id="CAH2294474.1"/>
    </source>
</evidence>
<dbReference type="PRINTS" id="PR00081">
    <property type="entry name" value="GDHRDH"/>
</dbReference>